<name>A0ABY3USM0_MYCLN</name>
<evidence type="ECO:0000256" key="2">
    <source>
        <dbReference type="ARBA" id="ARBA00022679"/>
    </source>
</evidence>
<proteinExistence type="predicted"/>
<dbReference type="Pfam" id="PF03808">
    <property type="entry name" value="Glyco_tran_WecG"/>
    <property type="match status" value="1"/>
</dbReference>
<sequence length="299" mass="32803">MQAFSSSPISILDVIRVEDAGVRPEGGTGLTLPLRETRTDADERNIANDIINSITVVNTDEAADALIDKCLTSRTARIISFVNAHAFNMCDRDGAFADSLLQSDVILRDGIGMQLLFQKLNIDAGLNMNGTDLIPRLLDSAKGQTVGLLGTADPYLSNAVDQLKQAGHNVIVAQDGFQDKAAYLSLVEQYRPKVIVLGMGMPKQELIAAYLKENVTYNPLIINAGALIDFIGGKTKRAPRWVREVHMEWVFRLLSEPKRLFRRYVVGNAVFLSRFSSIRASYVPALNVPADLELEDLAG</sequence>
<keyword evidence="1" id="KW-0328">Glycosyltransferase</keyword>
<dbReference type="RefSeq" id="WP_239720936.1">
    <property type="nucleotide sequence ID" value="NZ_CP092423.2"/>
</dbReference>
<dbReference type="PANTHER" id="PTHR34136:SF1">
    <property type="entry name" value="UDP-N-ACETYL-D-MANNOSAMINURONIC ACID TRANSFERASE"/>
    <property type="match status" value="1"/>
</dbReference>
<dbReference type="Proteomes" id="UP001055171">
    <property type="component" value="Chromosome"/>
</dbReference>
<dbReference type="PANTHER" id="PTHR34136">
    <property type="match status" value="1"/>
</dbReference>
<accession>A0ABY3USM0</accession>
<organism evidence="3 4">
    <name type="scientific">Mycobacterium lentiflavum</name>
    <dbReference type="NCBI Taxonomy" id="141349"/>
    <lineage>
        <taxon>Bacteria</taxon>
        <taxon>Bacillati</taxon>
        <taxon>Actinomycetota</taxon>
        <taxon>Actinomycetes</taxon>
        <taxon>Mycobacteriales</taxon>
        <taxon>Mycobacteriaceae</taxon>
        <taxon>Mycobacterium</taxon>
        <taxon>Mycobacterium simiae complex</taxon>
    </lineage>
</organism>
<keyword evidence="2" id="KW-0808">Transferase</keyword>
<gene>
    <name evidence="3" type="ORF">MJO58_21930</name>
</gene>
<dbReference type="CDD" id="cd06533">
    <property type="entry name" value="Glyco_transf_WecG_TagA"/>
    <property type="match status" value="1"/>
</dbReference>
<keyword evidence="4" id="KW-1185">Reference proteome</keyword>
<evidence type="ECO:0000256" key="1">
    <source>
        <dbReference type="ARBA" id="ARBA00022676"/>
    </source>
</evidence>
<protein>
    <submittedName>
        <fullName evidence="3">WecB/TagA/CpsF family glycosyltransferase</fullName>
    </submittedName>
</protein>
<dbReference type="EMBL" id="CP092423">
    <property type="protein sequence ID" value="ULP41493.1"/>
    <property type="molecule type" value="Genomic_DNA"/>
</dbReference>
<dbReference type="InterPro" id="IPR004629">
    <property type="entry name" value="WecG_TagA_CpsF"/>
</dbReference>
<dbReference type="NCBIfam" id="TIGR00696">
    <property type="entry name" value="wecG_tagA_cpsF"/>
    <property type="match status" value="1"/>
</dbReference>
<reference evidence="3" key="1">
    <citation type="submission" date="2022-08" db="EMBL/GenBank/DDBJ databases">
        <title>Complete genome sequence of 14 non-tuberculosis mycobacteria type-strains.</title>
        <authorList>
            <person name="Igarashi Y."/>
            <person name="Osugi A."/>
            <person name="Mitarai S."/>
        </authorList>
    </citation>
    <scope>NUCLEOTIDE SEQUENCE</scope>
    <source>
        <strain evidence="3">ATCC 51985</strain>
    </source>
</reference>
<evidence type="ECO:0000313" key="4">
    <source>
        <dbReference type="Proteomes" id="UP001055171"/>
    </source>
</evidence>
<evidence type="ECO:0000313" key="3">
    <source>
        <dbReference type="EMBL" id="ULP41493.1"/>
    </source>
</evidence>